<evidence type="ECO:0000313" key="15">
    <source>
        <dbReference type="EMBL" id="RKD34357.1"/>
    </source>
</evidence>
<evidence type="ECO:0000256" key="11">
    <source>
        <dbReference type="ARBA" id="ARBA00030128"/>
    </source>
</evidence>
<accession>A0A419TA78</accession>
<dbReference type="GO" id="GO:0004385">
    <property type="term" value="F:GMP kinase activity"/>
    <property type="evidence" value="ECO:0007669"/>
    <property type="project" value="UniProtKB-UniRule"/>
</dbReference>
<dbReference type="PROSITE" id="PS50052">
    <property type="entry name" value="GUANYLATE_KINASE_2"/>
    <property type="match status" value="1"/>
</dbReference>
<reference evidence="15 16" key="1">
    <citation type="submission" date="2016-08" db="EMBL/GenBank/DDBJ databases">
        <title>Novel Firmicutes and Novel Genomes.</title>
        <authorList>
            <person name="Poppleton D.I."/>
            <person name="Gribaldo S."/>
        </authorList>
    </citation>
    <scope>NUCLEOTIDE SEQUENCE [LARGE SCALE GENOMIC DNA]</scope>
    <source>
        <strain evidence="15 16">CTT3</strain>
    </source>
</reference>
<dbReference type="PROSITE" id="PS00856">
    <property type="entry name" value="GUANYLATE_KINASE_1"/>
    <property type="match status" value="1"/>
</dbReference>
<dbReference type="FunFam" id="3.40.50.300:FF:000855">
    <property type="entry name" value="Guanylate kinase"/>
    <property type="match status" value="1"/>
</dbReference>
<dbReference type="SMART" id="SM00072">
    <property type="entry name" value="GuKc"/>
    <property type="match status" value="1"/>
</dbReference>
<comment type="caution">
    <text evidence="15">The sequence shown here is derived from an EMBL/GenBank/DDBJ whole genome shotgun (WGS) entry which is preliminary data.</text>
</comment>
<keyword evidence="9 13" id="KW-0418">Kinase</keyword>
<dbReference type="InterPro" id="IPR027417">
    <property type="entry name" value="P-loop_NTPase"/>
</dbReference>
<comment type="catalytic activity">
    <reaction evidence="12 13">
        <text>GMP + ATP = GDP + ADP</text>
        <dbReference type="Rhea" id="RHEA:20780"/>
        <dbReference type="ChEBI" id="CHEBI:30616"/>
        <dbReference type="ChEBI" id="CHEBI:58115"/>
        <dbReference type="ChEBI" id="CHEBI:58189"/>
        <dbReference type="ChEBI" id="CHEBI:456216"/>
        <dbReference type="EC" id="2.7.4.8"/>
    </reaction>
</comment>
<dbReference type="NCBIfam" id="TIGR03263">
    <property type="entry name" value="guanyl_kin"/>
    <property type="match status" value="1"/>
</dbReference>
<evidence type="ECO:0000256" key="1">
    <source>
        <dbReference type="ARBA" id="ARBA00003531"/>
    </source>
</evidence>
<comment type="subcellular location">
    <subcellularLocation>
        <location evidence="2 13">Cytoplasm</location>
    </subcellularLocation>
</comment>
<dbReference type="FunFam" id="3.30.63.10:FF:000002">
    <property type="entry name" value="Guanylate kinase 1"/>
    <property type="match status" value="1"/>
</dbReference>
<dbReference type="InterPro" id="IPR020590">
    <property type="entry name" value="Guanylate_kinase_CS"/>
</dbReference>
<comment type="function">
    <text evidence="1 13">Essential for recycling GMP and indirectly, cGMP.</text>
</comment>
<evidence type="ECO:0000256" key="2">
    <source>
        <dbReference type="ARBA" id="ARBA00004496"/>
    </source>
</evidence>
<proteinExistence type="inferred from homology"/>
<dbReference type="GO" id="GO:0005524">
    <property type="term" value="F:ATP binding"/>
    <property type="evidence" value="ECO:0007669"/>
    <property type="project" value="UniProtKB-UniRule"/>
</dbReference>
<evidence type="ECO:0000256" key="12">
    <source>
        <dbReference type="ARBA" id="ARBA00048594"/>
    </source>
</evidence>
<dbReference type="InterPro" id="IPR008144">
    <property type="entry name" value="Guanylate_kin-like_dom"/>
</dbReference>
<evidence type="ECO:0000256" key="6">
    <source>
        <dbReference type="ARBA" id="ARBA00022490"/>
    </source>
</evidence>
<keyword evidence="16" id="KW-1185">Reference proteome</keyword>
<evidence type="ECO:0000256" key="7">
    <source>
        <dbReference type="ARBA" id="ARBA00022679"/>
    </source>
</evidence>
<keyword evidence="6 13" id="KW-0963">Cytoplasm</keyword>
<evidence type="ECO:0000256" key="9">
    <source>
        <dbReference type="ARBA" id="ARBA00022777"/>
    </source>
</evidence>
<evidence type="ECO:0000256" key="13">
    <source>
        <dbReference type="HAMAP-Rule" id="MF_00328"/>
    </source>
</evidence>
<comment type="similarity">
    <text evidence="3 13">Belongs to the guanylate kinase family.</text>
</comment>
<evidence type="ECO:0000256" key="8">
    <source>
        <dbReference type="ARBA" id="ARBA00022741"/>
    </source>
</evidence>
<dbReference type="PANTHER" id="PTHR23117:SF13">
    <property type="entry name" value="GUANYLATE KINASE"/>
    <property type="match status" value="1"/>
</dbReference>
<evidence type="ECO:0000313" key="16">
    <source>
        <dbReference type="Proteomes" id="UP000284177"/>
    </source>
</evidence>
<keyword evidence="10 13" id="KW-0067">ATP-binding</keyword>
<dbReference type="EC" id="2.7.4.8" evidence="4 13"/>
<feature type="domain" description="Guanylate kinase-like" evidence="14">
    <location>
        <begin position="4"/>
        <end position="182"/>
    </location>
</feature>
<evidence type="ECO:0000256" key="10">
    <source>
        <dbReference type="ARBA" id="ARBA00022840"/>
    </source>
</evidence>
<dbReference type="PANTHER" id="PTHR23117">
    <property type="entry name" value="GUANYLATE KINASE-RELATED"/>
    <property type="match status" value="1"/>
</dbReference>
<evidence type="ECO:0000256" key="3">
    <source>
        <dbReference type="ARBA" id="ARBA00005790"/>
    </source>
</evidence>
<protein>
    <recommendedName>
        <fullName evidence="5 13">Guanylate kinase</fullName>
        <ecNumber evidence="4 13">2.7.4.8</ecNumber>
    </recommendedName>
    <alternativeName>
        <fullName evidence="11 13">GMP kinase</fullName>
    </alternativeName>
</protein>
<evidence type="ECO:0000259" key="14">
    <source>
        <dbReference type="PROSITE" id="PS50052"/>
    </source>
</evidence>
<dbReference type="Gene3D" id="3.30.63.10">
    <property type="entry name" value="Guanylate Kinase phosphate binding domain"/>
    <property type="match status" value="1"/>
</dbReference>
<dbReference type="CDD" id="cd00071">
    <property type="entry name" value="GMPK"/>
    <property type="match status" value="1"/>
</dbReference>
<dbReference type="AlphaFoldDB" id="A0A419TA78"/>
<dbReference type="GO" id="GO:0005829">
    <property type="term" value="C:cytosol"/>
    <property type="evidence" value="ECO:0007669"/>
    <property type="project" value="TreeGrafter"/>
</dbReference>
<evidence type="ECO:0000256" key="4">
    <source>
        <dbReference type="ARBA" id="ARBA00012961"/>
    </source>
</evidence>
<dbReference type="OrthoDB" id="9808150at2"/>
<name>A0A419TA78_9FIRM</name>
<dbReference type="InterPro" id="IPR008145">
    <property type="entry name" value="GK/Ca_channel_bsu"/>
</dbReference>
<dbReference type="InterPro" id="IPR017665">
    <property type="entry name" value="Guanylate_kinase"/>
</dbReference>
<sequence length="201" mass="23000">MEKGLLIVVSGPSGAGKGTICKELLNRNKEITLSVSATTRKPRVGEKDGVNYHFIDEKTFEKMIENDEFLEYAKVYSNYYGTPKKFVLEKLNKGEDVLLEIDIQGALNVKKIYPDGVFIFILPPSMEELKKRIEKRGTETEESLQERFGSAYKEVEYVKQYDYAVVNDEVDSAVNKVESIIIAEKARVDRQKDIINKYKEV</sequence>
<dbReference type="Pfam" id="PF00625">
    <property type="entry name" value="Guanylate_kin"/>
    <property type="match status" value="1"/>
</dbReference>
<dbReference type="Proteomes" id="UP000284177">
    <property type="component" value="Unassembled WGS sequence"/>
</dbReference>
<feature type="binding site" evidence="13">
    <location>
        <begin position="11"/>
        <end position="18"/>
    </location>
    <ligand>
        <name>ATP</name>
        <dbReference type="ChEBI" id="CHEBI:30616"/>
    </ligand>
</feature>
<dbReference type="RefSeq" id="WP_120166161.1">
    <property type="nucleotide sequence ID" value="NZ_MCIB01000001.1"/>
</dbReference>
<dbReference type="Gene3D" id="3.40.50.300">
    <property type="entry name" value="P-loop containing nucleotide triphosphate hydrolases"/>
    <property type="match status" value="1"/>
</dbReference>
<dbReference type="EMBL" id="MCIB01000001">
    <property type="protein sequence ID" value="RKD34357.1"/>
    <property type="molecule type" value="Genomic_DNA"/>
</dbReference>
<dbReference type="HAMAP" id="MF_00328">
    <property type="entry name" value="Guanylate_kinase"/>
    <property type="match status" value="1"/>
</dbReference>
<evidence type="ECO:0000256" key="5">
    <source>
        <dbReference type="ARBA" id="ARBA00016296"/>
    </source>
</evidence>
<organism evidence="15 16">
    <name type="scientific">Thermohalobacter berrensis</name>
    <dbReference type="NCBI Taxonomy" id="99594"/>
    <lineage>
        <taxon>Bacteria</taxon>
        <taxon>Bacillati</taxon>
        <taxon>Bacillota</taxon>
        <taxon>Tissierellia</taxon>
        <taxon>Tissierellales</taxon>
        <taxon>Thermohalobacteraceae</taxon>
        <taxon>Thermohalobacter</taxon>
    </lineage>
</organism>
<dbReference type="SUPFAM" id="SSF52540">
    <property type="entry name" value="P-loop containing nucleoside triphosphate hydrolases"/>
    <property type="match status" value="1"/>
</dbReference>
<gene>
    <name evidence="13" type="primary">gmk</name>
    <name evidence="15" type="ORF">BET03_00550</name>
</gene>
<keyword evidence="8 13" id="KW-0547">Nucleotide-binding</keyword>
<keyword evidence="7 13" id="KW-0808">Transferase</keyword>